<evidence type="ECO:0000313" key="2">
    <source>
        <dbReference type="Proteomes" id="UP001164539"/>
    </source>
</evidence>
<protein>
    <submittedName>
        <fullName evidence="1">Acyl-[acyl-carrier-protein] hydrolase</fullName>
    </submittedName>
</protein>
<accession>A0ACC1Y3L2</accession>
<keyword evidence="2" id="KW-1185">Reference proteome</keyword>
<sequence length="163" mass="18034">MAVLPIVTPCSMNMKTTIFGWQGNNHKPKFVPAAGLQLKANIQALPTIDRLSSPVEFLKSKQEMGSTSTTLPDREIIINQVDRMAEPTTGRMVEDGLVFRQYFTVRSFDIGSDFKMSVPALMNYLQETALNHLKKVGLMADGFGSSTEDECKQPDMGCLLISD</sequence>
<proteinExistence type="predicted"/>
<organism evidence="1 2">
    <name type="scientific">Melia azedarach</name>
    <name type="common">Chinaberry tree</name>
    <dbReference type="NCBI Taxonomy" id="155640"/>
    <lineage>
        <taxon>Eukaryota</taxon>
        <taxon>Viridiplantae</taxon>
        <taxon>Streptophyta</taxon>
        <taxon>Embryophyta</taxon>
        <taxon>Tracheophyta</taxon>
        <taxon>Spermatophyta</taxon>
        <taxon>Magnoliopsida</taxon>
        <taxon>eudicotyledons</taxon>
        <taxon>Gunneridae</taxon>
        <taxon>Pentapetalae</taxon>
        <taxon>rosids</taxon>
        <taxon>malvids</taxon>
        <taxon>Sapindales</taxon>
        <taxon>Meliaceae</taxon>
        <taxon>Melia</taxon>
    </lineage>
</organism>
<keyword evidence="1" id="KW-0378">Hydrolase</keyword>
<comment type="caution">
    <text evidence="1">The sequence shown here is derived from an EMBL/GenBank/DDBJ whole genome shotgun (WGS) entry which is preliminary data.</text>
</comment>
<name>A0ACC1Y3L2_MELAZ</name>
<gene>
    <name evidence="1" type="ORF">OWV82_009996</name>
</gene>
<dbReference type="EMBL" id="CM051398">
    <property type="protein sequence ID" value="KAJ4718297.1"/>
    <property type="molecule type" value="Genomic_DNA"/>
</dbReference>
<reference evidence="1 2" key="1">
    <citation type="journal article" date="2023" name="Science">
        <title>Complex scaffold remodeling in plant triterpene biosynthesis.</title>
        <authorList>
            <person name="De La Pena R."/>
            <person name="Hodgson H."/>
            <person name="Liu J.C."/>
            <person name="Stephenson M.J."/>
            <person name="Martin A.C."/>
            <person name="Owen C."/>
            <person name="Harkess A."/>
            <person name="Leebens-Mack J."/>
            <person name="Jimenez L.E."/>
            <person name="Osbourn A."/>
            <person name="Sattely E.S."/>
        </authorList>
    </citation>
    <scope>NUCLEOTIDE SEQUENCE [LARGE SCALE GENOMIC DNA]</scope>
    <source>
        <strain evidence="2">cv. JPN11</strain>
        <tissue evidence="1">Leaf</tissue>
    </source>
</reference>
<evidence type="ECO:0000313" key="1">
    <source>
        <dbReference type="EMBL" id="KAJ4718297.1"/>
    </source>
</evidence>
<dbReference type="Proteomes" id="UP001164539">
    <property type="component" value="Chromosome 5"/>
</dbReference>